<dbReference type="Proteomes" id="UP000823388">
    <property type="component" value="Chromosome 1K"/>
</dbReference>
<keyword evidence="2" id="KW-1185">Reference proteome</keyword>
<accession>A0A8T0XEZ3</accession>
<gene>
    <name evidence="1" type="ORF">PVAP13_1KG201010</name>
</gene>
<evidence type="ECO:0000313" key="2">
    <source>
        <dbReference type="Proteomes" id="UP000823388"/>
    </source>
</evidence>
<protein>
    <submittedName>
        <fullName evidence="1">Uncharacterized protein</fullName>
    </submittedName>
</protein>
<comment type="caution">
    <text evidence="1">The sequence shown here is derived from an EMBL/GenBank/DDBJ whole genome shotgun (WGS) entry which is preliminary data.</text>
</comment>
<proteinExistence type="predicted"/>
<sequence length="39" mass="4023">MTATSAGFSDLGAGFIVASPGESKPRVEEGIEDFLMASF</sequence>
<reference evidence="1" key="1">
    <citation type="submission" date="2020-05" db="EMBL/GenBank/DDBJ databases">
        <title>WGS assembly of Panicum virgatum.</title>
        <authorList>
            <person name="Lovell J.T."/>
            <person name="Jenkins J."/>
            <person name="Shu S."/>
            <person name="Juenger T.E."/>
            <person name="Schmutz J."/>
        </authorList>
    </citation>
    <scope>NUCLEOTIDE SEQUENCE</scope>
    <source>
        <strain evidence="1">AP13</strain>
    </source>
</reference>
<evidence type="ECO:0000313" key="1">
    <source>
        <dbReference type="EMBL" id="KAG2657787.1"/>
    </source>
</evidence>
<dbReference type="EMBL" id="CM029037">
    <property type="protein sequence ID" value="KAG2657787.1"/>
    <property type="molecule type" value="Genomic_DNA"/>
</dbReference>
<organism evidence="1 2">
    <name type="scientific">Panicum virgatum</name>
    <name type="common">Blackwell switchgrass</name>
    <dbReference type="NCBI Taxonomy" id="38727"/>
    <lineage>
        <taxon>Eukaryota</taxon>
        <taxon>Viridiplantae</taxon>
        <taxon>Streptophyta</taxon>
        <taxon>Embryophyta</taxon>
        <taxon>Tracheophyta</taxon>
        <taxon>Spermatophyta</taxon>
        <taxon>Magnoliopsida</taxon>
        <taxon>Liliopsida</taxon>
        <taxon>Poales</taxon>
        <taxon>Poaceae</taxon>
        <taxon>PACMAD clade</taxon>
        <taxon>Panicoideae</taxon>
        <taxon>Panicodae</taxon>
        <taxon>Paniceae</taxon>
        <taxon>Panicinae</taxon>
        <taxon>Panicum</taxon>
        <taxon>Panicum sect. Hiantes</taxon>
    </lineage>
</organism>
<dbReference type="AlphaFoldDB" id="A0A8T0XEZ3"/>
<name>A0A8T0XEZ3_PANVG</name>